<proteinExistence type="predicted"/>
<name>V8PHP1_OPHHA</name>
<accession>V8PHP1</accession>
<keyword evidence="3" id="KW-1185">Reference proteome</keyword>
<gene>
    <name evidence="2" type="ORF">L345_00709</name>
</gene>
<feature type="compositionally biased region" description="Basic and acidic residues" evidence="1">
    <location>
        <begin position="413"/>
        <end position="424"/>
    </location>
</feature>
<comment type="caution">
    <text evidence="2">The sequence shown here is derived from an EMBL/GenBank/DDBJ whole genome shotgun (WGS) entry which is preliminary data.</text>
</comment>
<feature type="region of interest" description="Disordered" evidence="1">
    <location>
        <begin position="445"/>
        <end position="496"/>
    </location>
</feature>
<evidence type="ECO:0000256" key="1">
    <source>
        <dbReference type="SAM" id="MobiDB-lite"/>
    </source>
</evidence>
<dbReference type="EMBL" id="AZIM01000089">
    <property type="protein sequence ID" value="ETE73466.1"/>
    <property type="molecule type" value="Genomic_DNA"/>
</dbReference>
<reference evidence="2 3" key="1">
    <citation type="journal article" date="2013" name="Proc. Natl. Acad. Sci. U.S.A.">
        <title>The king cobra genome reveals dynamic gene evolution and adaptation in the snake venom system.</title>
        <authorList>
            <person name="Vonk F.J."/>
            <person name="Casewell N.R."/>
            <person name="Henkel C.V."/>
            <person name="Heimberg A.M."/>
            <person name="Jansen H.J."/>
            <person name="McCleary R.J."/>
            <person name="Kerkkamp H.M."/>
            <person name="Vos R.A."/>
            <person name="Guerreiro I."/>
            <person name="Calvete J.J."/>
            <person name="Wuster W."/>
            <person name="Woods A.E."/>
            <person name="Logan J.M."/>
            <person name="Harrison R.A."/>
            <person name="Castoe T.A."/>
            <person name="de Koning A.P."/>
            <person name="Pollock D.D."/>
            <person name="Yandell M."/>
            <person name="Calderon D."/>
            <person name="Renjifo C."/>
            <person name="Currier R.B."/>
            <person name="Salgado D."/>
            <person name="Pla D."/>
            <person name="Sanz L."/>
            <person name="Hyder A.S."/>
            <person name="Ribeiro J.M."/>
            <person name="Arntzen J.W."/>
            <person name="van den Thillart G.E."/>
            <person name="Boetzer M."/>
            <person name="Pirovano W."/>
            <person name="Dirks R.P."/>
            <person name="Spaink H.P."/>
            <person name="Duboule D."/>
            <person name="McGlinn E."/>
            <person name="Kini R.M."/>
            <person name="Richardson M.K."/>
        </authorList>
    </citation>
    <scope>NUCLEOTIDE SEQUENCE</scope>
    <source>
        <tissue evidence="2">Blood</tissue>
    </source>
</reference>
<dbReference type="AlphaFoldDB" id="V8PHP1"/>
<feature type="compositionally biased region" description="Basic and acidic residues" evidence="1">
    <location>
        <begin position="447"/>
        <end position="474"/>
    </location>
</feature>
<evidence type="ECO:0000313" key="3">
    <source>
        <dbReference type="Proteomes" id="UP000018936"/>
    </source>
</evidence>
<dbReference type="Proteomes" id="UP000018936">
    <property type="component" value="Unassembled WGS sequence"/>
</dbReference>
<sequence>MTKKAMKSYAVCLNDSRPQDALKEYDTKLSIQPSLENICLGEPPIAHRAGQPHSPWFPTSSSFPTHFIFPRVTYAKGCRCLQNSRGGVFSSNLRPIEDLFGFEEPEPRATFFLETFAPPRLRWANFVKGIVNNREPRIRGIHARVTRGQGAALASAGVNLRADELGCHSETPNRAARGGLTGFVKTRGGLIFNGFLSLSQNSAKHPLFIRVSLRFEPYEGYVIVSGLQRRCLAATSLRPLDLKQYTKRSSPSLECSSAFSERTSRRRFLWPCEETKGPRGKTKGFCAQQDFAGAGLLEVTGSPRRRLGTCCGPVVALQGRCVRPRGLLLADAADGSLGSVARDYSPFVSVSTTEALDSGAAGGEQDGGARWQSGGECFAGGLELAHGQGPHSFRGGGGREKRGPLGWAWPGDTEARKVGESPRRENVGRTFISRGARPRRGLLVLPGEKDNAIGSEAEGRTDRVDARQSSEGRSRASFAEPGDACQAGEGRGSPAISGEALVIPTRRTPLWASICRRLLWVVSRLQGAGGTWAVLPRGQGSSGGLFPEERSLEACPGPGPLAAETPAWDLVAMTADIPALLWHFREEGRGEISPGGSFREVWVVVPEAETNMTGAEKPEEACRGRWRFRKESLK</sequence>
<organism evidence="2 3">
    <name type="scientific">Ophiophagus hannah</name>
    <name type="common">King cobra</name>
    <name type="synonym">Naja hannah</name>
    <dbReference type="NCBI Taxonomy" id="8665"/>
    <lineage>
        <taxon>Eukaryota</taxon>
        <taxon>Metazoa</taxon>
        <taxon>Chordata</taxon>
        <taxon>Craniata</taxon>
        <taxon>Vertebrata</taxon>
        <taxon>Euteleostomi</taxon>
        <taxon>Lepidosauria</taxon>
        <taxon>Squamata</taxon>
        <taxon>Bifurcata</taxon>
        <taxon>Unidentata</taxon>
        <taxon>Episquamata</taxon>
        <taxon>Toxicofera</taxon>
        <taxon>Serpentes</taxon>
        <taxon>Colubroidea</taxon>
        <taxon>Elapidae</taxon>
        <taxon>Elapinae</taxon>
        <taxon>Ophiophagus</taxon>
    </lineage>
</organism>
<feature type="region of interest" description="Disordered" evidence="1">
    <location>
        <begin position="391"/>
        <end position="424"/>
    </location>
</feature>
<protein>
    <submittedName>
        <fullName evidence="2">Uncharacterized protein</fullName>
    </submittedName>
</protein>
<evidence type="ECO:0000313" key="2">
    <source>
        <dbReference type="EMBL" id="ETE73466.1"/>
    </source>
</evidence>
<feature type="non-terminal residue" evidence="2">
    <location>
        <position position="1"/>
    </location>
</feature>